<dbReference type="GO" id="GO:0042158">
    <property type="term" value="P:lipoprotein biosynthetic process"/>
    <property type="evidence" value="ECO:0007669"/>
    <property type="project" value="InterPro"/>
</dbReference>
<dbReference type="PANTHER" id="PTHR38686">
    <property type="entry name" value="APOLIPOPROTEIN N-ACYLTRANSFERASE"/>
    <property type="match status" value="1"/>
</dbReference>
<gene>
    <name evidence="10" type="primary">lnt</name>
    <name evidence="10" type="ORF">ENL41_02295</name>
</gene>
<dbReference type="InterPro" id="IPR003010">
    <property type="entry name" value="C-N_Hydrolase"/>
</dbReference>
<comment type="caution">
    <text evidence="10">The sequence shown here is derived from an EMBL/GenBank/DDBJ whole genome shotgun (WGS) entry which is preliminary data.</text>
</comment>
<organism evidence="10">
    <name type="scientific">candidate division WOR-3 bacterium</name>
    <dbReference type="NCBI Taxonomy" id="2052148"/>
    <lineage>
        <taxon>Bacteria</taxon>
        <taxon>Bacteria division WOR-3</taxon>
    </lineage>
</organism>
<keyword evidence="5 8" id="KW-1133">Transmembrane helix</keyword>
<dbReference type="GO" id="GO:0005886">
    <property type="term" value="C:plasma membrane"/>
    <property type="evidence" value="ECO:0007669"/>
    <property type="project" value="UniProtKB-SubCell"/>
</dbReference>
<evidence type="ECO:0000256" key="4">
    <source>
        <dbReference type="ARBA" id="ARBA00022692"/>
    </source>
</evidence>
<feature type="transmembrane region" description="Helical" evidence="8">
    <location>
        <begin position="78"/>
        <end position="99"/>
    </location>
</feature>
<dbReference type="Gene3D" id="3.60.110.10">
    <property type="entry name" value="Carbon-nitrogen hydrolase"/>
    <property type="match status" value="1"/>
</dbReference>
<evidence type="ECO:0000259" key="9">
    <source>
        <dbReference type="PROSITE" id="PS50263"/>
    </source>
</evidence>
<dbReference type="SUPFAM" id="SSF56317">
    <property type="entry name" value="Carbon-nitrogen hydrolase"/>
    <property type="match status" value="1"/>
</dbReference>
<feature type="transmembrane region" description="Helical" evidence="8">
    <location>
        <begin position="47"/>
        <end position="66"/>
    </location>
</feature>
<dbReference type="PANTHER" id="PTHR38686:SF1">
    <property type="entry name" value="APOLIPOPROTEIN N-ACYLTRANSFERASE"/>
    <property type="match status" value="1"/>
</dbReference>
<keyword evidence="3" id="KW-0808">Transferase</keyword>
<dbReference type="Pfam" id="PF20154">
    <property type="entry name" value="LNT_N"/>
    <property type="match status" value="1"/>
</dbReference>
<evidence type="ECO:0000256" key="6">
    <source>
        <dbReference type="ARBA" id="ARBA00023136"/>
    </source>
</evidence>
<reference evidence="10" key="1">
    <citation type="journal article" date="2020" name="mSystems">
        <title>Genome- and Community-Level Interaction Insights into Carbon Utilization and Element Cycling Functions of Hydrothermarchaeota in Hydrothermal Sediment.</title>
        <authorList>
            <person name="Zhou Z."/>
            <person name="Liu Y."/>
            <person name="Xu W."/>
            <person name="Pan J."/>
            <person name="Luo Z.H."/>
            <person name="Li M."/>
        </authorList>
    </citation>
    <scope>NUCLEOTIDE SEQUENCE [LARGE SCALE GENOMIC DNA]</scope>
    <source>
        <strain evidence="10">HyVt-94</strain>
    </source>
</reference>
<accession>A0A7C5M6G9</accession>
<dbReference type="EMBL" id="DRTV01000159">
    <property type="protein sequence ID" value="HHF58235.1"/>
    <property type="molecule type" value="Genomic_DNA"/>
</dbReference>
<sequence>MKKLKFIFFSFALFTFSFLPFKLFPLAFISLIPLFTALEGLSKIKKTLILLAFFYLFWIIHTFWILNMEVEPGVEKWLILGLIFLPLYMSVFNVVPLLYTESRFSWLLTPSLWILFEFIRGRGDTGFPWMPIASTQLYNPAFRMLARIGGIYLIGWLILLFNVLLYLYLKKRKLGILITWISLLLLLHLGGLYLYLRPENSSEKIKVAVFQPNVLPREEYDPKEWEETAQAFNEFYKEINEKVELIVFSESALPGYFRFSLREQNLVKKISKKSGAYILLGSTDVQVEKGKRILYNTAFLVKEDKIVAKYFKTHLVPFGEWLPFEDKFSFLQKLE</sequence>
<feature type="non-terminal residue" evidence="10">
    <location>
        <position position="335"/>
    </location>
</feature>
<feature type="transmembrane region" description="Helical" evidence="8">
    <location>
        <begin position="175"/>
        <end position="196"/>
    </location>
</feature>
<proteinExistence type="predicted"/>
<feature type="domain" description="CN hydrolase" evidence="9">
    <location>
        <begin position="205"/>
        <end position="335"/>
    </location>
</feature>
<name>A0A7C5M6G9_UNCW3</name>
<keyword evidence="4 8" id="KW-0812">Transmembrane</keyword>
<dbReference type="InterPro" id="IPR036526">
    <property type="entry name" value="C-N_Hydrolase_sf"/>
</dbReference>
<evidence type="ECO:0000256" key="8">
    <source>
        <dbReference type="SAM" id="Phobius"/>
    </source>
</evidence>
<evidence type="ECO:0000256" key="3">
    <source>
        <dbReference type="ARBA" id="ARBA00022679"/>
    </source>
</evidence>
<dbReference type="GO" id="GO:0016410">
    <property type="term" value="F:N-acyltransferase activity"/>
    <property type="evidence" value="ECO:0007669"/>
    <property type="project" value="InterPro"/>
</dbReference>
<evidence type="ECO:0000256" key="5">
    <source>
        <dbReference type="ARBA" id="ARBA00022989"/>
    </source>
</evidence>
<comment type="subcellular location">
    <subcellularLocation>
        <location evidence="1">Cell membrane</location>
        <topology evidence="1">Multi-pass membrane protein</topology>
    </subcellularLocation>
</comment>
<dbReference type="NCBIfam" id="TIGR00546">
    <property type="entry name" value="lnt"/>
    <property type="match status" value="1"/>
</dbReference>
<feature type="transmembrane region" description="Helical" evidence="8">
    <location>
        <begin position="6"/>
        <end position="35"/>
    </location>
</feature>
<protein>
    <submittedName>
        <fullName evidence="10">Apolipoprotein N-acyltransferase</fullName>
    </submittedName>
</protein>
<feature type="transmembrane region" description="Helical" evidence="8">
    <location>
        <begin position="150"/>
        <end position="169"/>
    </location>
</feature>
<evidence type="ECO:0000256" key="1">
    <source>
        <dbReference type="ARBA" id="ARBA00004651"/>
    </source>
</evidence>
<dbReference type="PROSITE" id="PS50263">
    <property type="entry name" value="CN_HYDROLASE"/>
    <property type="match status" value="1"/>
</dbReference>
<dbReference type="AlphaFoldDB" id="A0A7C5M6G9"/>
<dbReference type="Proteomes" id="UP000886014">
    <property type="component" value="Unassembled WGS sequence"/>
</dbReference>
<evidence type="ECO:0000256" key="7">
    <source>
        <dbReference type="ARBA" id="ARBA00023315"/>
    </source>
</evidence>
<evidence type="ECO:0000313" key="10">
    <source>
        <dbReference type="EMBL" id="HHF58235.1"/>
    </source>
</evidence>
<evidence type="ECO:0000256" key="2">
    <source>
        <dbReference type="ARBA" id="ARBA00022475"/>
    </source>
</evidence>
<dbReference type="InterPro" id="IPR045378">
    <property type="entry name" value="LNT_N"/>
</dbReference>
<dbReference type="InterPro" id="IPR004563">
    <property type="entry name" value="Apolipo_AcylTrfase"/>
</dbReference>
<keyword evidence="2" id="KW-1003">Cell membrane</keyword>
<keyword evidence="6 8" id="KW-0472">Membrane</keyword>
<dbReference type="Pfam" id="PF00795">
    <property type="entry name" value="CN_hydrolase"/>
    <property type="match status" value="1"/>
</dbReference>
<keyword evidence="7" id="KW-0012">Acyltransferase</keyword>